<dbReference type="SUPFAM" id="SSF48371">
    <property type="entry name" value="ARM repeat"/>
    <property type="match status" value="1"/>
</dbReference>
<dbReference type="PROSITE" id="PS50097">
    <property type="entry name" value="BTB"/>
    <property type="match status" value="1"/>
</dbReference>
<dbReference type="NCBIfam" id="TIGR02766">
    <property type="entry name" value="crypt_chrom_pln"/>
    <property type="match status" value="1"/>
</dbReference>
<evidence type="ECO:0000256" key="1">
    <source>
        <dbReference type="ARBA" id="ARBA00001974"/>
    </source>
</evidence>
<dbReference type="SUPFAM" id="SSF52425">
    <property type="entry name" value="Cryptochrome/photolyase, N-terminal domain"/>
    <property type="match status" value="1"/>
</dbReference>
<dbReference type="InterPro" id="IPR011333">
    <property type="entry name" value="SKP1/BTB/POZ_sf"/>
</dbReference>
<dbReference type="Gene3D" id="3.30.710.10">
    <property type="entry name" value="Potassium Channel Kv1.1, Chain A"/>
    <property type="match status" value="2"/>
</dbReference>
<sequence length="1454" mass="164657">MATNRKTIVWFRRDLRIDDNPALAAAAREGSVFPVFIWCPEEEGQFHPGRASRWWMKQSLAHLNQSLKSLGSHLTFIKTHSTVSAILDCVRSTGATKVVFNHLYDPVSLVRDHNVKEKLVERGISVQGYNGDLLYEPWEINSENGKPFTSFAPYWKKCLDMSVESVMLPPPWGLMPLTAAEGVWACSVEELGLENEAEKPSNALLTRAWSPGWSNADKILTEFIEKQLIDYAKNSKKVVGNSTSMLSPYLHFGEISVRRVFQCVRMKKIIWARDKNSEGEESADLFLRGIGQREYSRYICFNFPFTHEQSLLSHLRFFPWDADVGKFKAWSQGRTGYPLVDAGMRELWATGWMHNRIRVIVSSFAVKFLLLPWKWGMKYFWDTLLDADLECDIIGWQTCLFWFQIQGAKYDPEGEYIRQWLPELARMPTEWIHHPWDAPSTVLKASGVELGANYAKPIVDIDTARELLTKAISRTREAQIMIGAAPDEIRLYHALNLGFRRVSDEKEKKWECTDIEIQRHVVRSISAFLDCFSRATANHRLIKDSISDIARALVFILGYRNRAVVGLAANVVIKLLRIVPPSLLQSYSLDLVESLSSSVQQMEASLPCGVALNAILVNVRETKEKEVWKVLEEGRTVVSVVANLQSFSEGNVSVEWFQEMASLLSTVMLKWPQSRYLVWNDPDLMGLLESVSQKPDMDLRFAALKLYSSLALCGHGASELLDNGKPMLDMMISCMDESSPPNARIEGFKLAQRLATGNRECLKMINICSEPLVKVIVWTIRSGKLENDRIEACKLAFITRWEGKHHIYFWKYRISEALLSLVVENFCSESSLDGHASLEEEISVAEKILNANFLPSLRSYVWDIIGFLAAHSEEEFDSTSRGEELNLNFLVTCACLTFSRSVQKGYQICQTDTISASQSESASRAVLMMIYSPSKYISSRARDTLSFIIGEDGEQNLYSLVNFLSYIPSSGGYVLPNILQTTVCLVGLACYSSIPQYASFTLRNQGLEILLSFCSWYQRNRENVGASSFAPYPQSSAEKRICCWECTEDWDNKDAILLYALLALAELVNHSFSEQNHAEEFLNKRESVKDRLCTTLQEIRDGTYGSGPRWYAAYILSYLGYYGFQDKLGKRLMGAYEDEECSDMRLLFANGNGASVNKVILAVRCPTLLPPKEGAHSGTVQEIRMSANVDTLALVKLLEFAYSGYVEVESSTLKKLKTLARHCKTKILLQMLCRGRPKWGSSIPRIDLPLALTLKLIHFSDVILAPKETNMASFNCRLCSSTSPHAHSHRFILSSGCEYLRALFRSGMQESHLDRLNVPVSWLGLTKLVNWFYCDELPKPPSGCRWTNMDTDAKLQELQAYVEIYSLTEWWIMEDLQNDCAKVILSCLESARELSIKTIELAASFSMWKLVEAAAEHAAPIYHQLRDSGELDELDDELVNLIRTAAVQFSQQGG</sequence>
<evidence type="ECO:0008006" key="11">
    <source>
        <dbReference type="Google" id="ProtNLM"/>
    </source>
</evidence>
<dbReference type="SUPFAM" id="SSF54695">
    <property type="entry name" value="POZ domain"/>
    <property type="match status" value="1"/>
</dbReference>
<keyword evidence="10" id="KW-1185">Reference proteome</keyword>
<dbReference type="Pfam" id="PF00651">
    <property type="entry name" value="BTB"/>
    <property type="match status" value="1"/>
</dbReference>
<dbReference type="InterPro" id="IPR014729">
    <property type="entry name" value="Rossmann-like_a/b/a_fold"/>
</dbReference>
<keyword evidence="5" id="KW-0274">FAD</keyword>
<dbReference type="CDD" id="cd18186">
    <property type="entry name" value="BTB_POZ_ZBTB_KLHL-like"/>
    <property type="match status" value="1"/>
</dbReference>
<comment type="caution">
    <text evidence="9">The sequence shown here is derived from an EMBL/GenBank/DDBJ whole genome shotgun (WGS) entry which is preliminary data.</text>
</comment>
<dbReference type="Pfam" id="PF03441">
    <property type="entry name" value="FAD_binding_7"/>
    <property type="match status" value="1"/>
</dbReference>
<dbReference type="InterPro" id="IPR036155">
    <property type="entry name" value="Crypto/Photolyase_N_sf"/>
</dbReference>
<dbReference type="InterPro" id="IPR044953">
    <property type="entry name" value="At1g04390-like"/>
</dbReference>
<evidence type="ECO:0000313" key="9">
    <source>
        <dbReference type="EMBL" id="KAF3607325.1"/>
    </source>
</evidence>
<comment type="cofactor">
    <cofactor evidence="1">
        <name>FAD</name>
        <dbReference type="ChEBI" id="CHEBI:57692"/>
    </cofactor>
</comment>
<dbReference type="Pfam" id="PF00875">
    <property type="entry name" value="DNA_photolyase"/>
    <property type="match status" value="1"/>
</dbReference>
<evidence type="ECO:0000256" key="2">
    <source>
        <dbReference type="ARBA" id="ARBA00004906"/>
    </source>
</evidence>
<dbReference type="InterPro" id="IPR002081">
    <property type="entry name" value="Cryptochrome/DNA_photolyase_1"/>
</dbReference>
<dbReference type="InterPro" id="IPR018394">
    <property type="entry name" value="DNA_photolyase_1_CS_C"/>
</dbReference>
<dbReference type="SUPFAM" id="SSF48173">
    <property type="entry name" value="Cryptochrome/photolyase FAD-binding domain"/>
    <property type="match status" value="1"/>
</dbReference>
<comment type="similarity">
    <text evidence="3">Belongs to the DNA photolyase class-1 family.</text>
</comment>
<evidence type="ECO:0000259" key="7">
    <source>
        <dbReference type="PROSITE" id="PS50097"/>
    </source>
</evidence>
<dbReference type="Gene3D" id="1.25.40.80">
    <property type="match status" value="1"/>
</dbReference>
<name>A0ABQ7EWJ5_BRACR</name>
<dbReference type="InterPro" id="IPR016024">
    <property type="entry name" value="ARM-type_fold"/>
</dbReference>
<dbReference type="InterPro" id="IPR005101">
    <property type="entry name" value="Cryptochr/Photolyase_FAD-bd"/>
</dbReference>
<dbReference type="Pfam" id="PF26522">
    <property type="entry name" value="ARM_6"/>
    <property type="match status" value="1"/>
</dbReference>
<evidence type="ECO:0000256" key="5">
    <source>
        <dbReference type="ARBA" id="ARBA00022827"/>
    </source>
</evidence>
<keyword evidence="6" id="KW-0157">Chromophore</keyword>
<dbReference type="PROSITE" id="PS00691">
    <property type="entry name" value="DNA_PHOTOLYASES_1_2"/>
    <property type="match status" value="1"/>
</dbReference>
<dbReference type="PRINTS" id="PR00147">
    <property type="entry name" value="DNAPHOTLYASE"/>
</dbReference>
<dbReference type="PANTHER" id="PTHR35918:SF1">
    <property type="entry name" value="BTB DOMAIN-CONTAINING PROTEIN"/>
    <property type="match status" value="1"/>
</dbReference>
<gene>
    <name evidence="9" type="ORF">DY000_02044357</name>
</gene>
<dbReference type="InterPro" id="IPR014134">
    <property type="entry name" value="Cryptochrome_pln"/>
</dbReference>
<dbReference type="InterPro" id="IPR036134">
    <property type="entry name" value="Crypto/Photolyase_FAD-like_sf"/>
</dbReference>
<feature type="domain" description="Photolyase/cryptochrome alpha/beta" evidence="8">
    <location>
        <begin position="5"/>
        <end position="134"/>
    </location>
</feature>
<evidence type="ECO:0000256" key="6">
    <source>
        <dbReference type="ARBA" id="ARBA00022991"/>
    </source>
</evidence>
<feature type="domain" description="BTB" evidence="7">
    <location>
        <begin position="1260"/>
        <end position="1341"/>
    </location>
</feature>
<dbReference type="Proteomes" id="UP000266723">
    <property type="component" value="Unassembled WGS sequence"/>
</dbReference>
<comment type="pathway">
    <text evidence="2">Protein modification; protein ubiquitination.</text>
</comment>
<evidence type="ECO:0000259" key="8">
    <source>
        <dbReference type="PROSITE" id="PS51645"/>
    </source>
</evidence>
<dbReference type="InterPro" id="IPR000210">
    <property type="entry name" value="BTB/POZ_dom"/>
</dbReference>
<dbReference type="Gene3D" id="1.10.579.10">
    <property type="entry name" value="DNA Cyclobutane Dipyrimidine Photolyase, subunit A, domain 3"/>
    <property type="match status" value="1"/>
</dbReference>
<proteinExistence type="inferred from homology"/>
<reference evidence="9 10" key="1">
    <citation type="journal article" date="2020" name="BMC Genomics">
        <title>Intraspecific diversification of the crop wild relative Brassica cretica Lam. using demographic model selection.</title>
        <authorList>
            <person name="Kioukis A."/>
            <person name="Michalopoulou V.A."/>
            <person name="Briers L."/>
            <person name="Pirintsos S."/>
            <person name="Studholme D.J."/>
            <person name="Pavlidis P."/>
            <person name="Sarris P.F."/>
        </authorList>
    </citation>
    <scope>NUCLEOTIDE SEQUENCE [LARGE SCALE GENOMIC DNA]</scope>
    <source>
        <strain evidence="10">cv. PFS-1207/04</strain>
    </source>
</reference>
<evidence type="ECO:0000256" key="3">
    <source>
        <dbReference type="ARBA" id="ARBA00005862"/>
    </source>
</evidence>
<dbReference type="PANTHER" id="PTHR35918">
    <property type="entry name" value="OS06G0674800 PROTEIN"/>
    <property type="match status" value="1"/>
</dbReference>
<dbReference type="InterPro" id="IPR006050">
    <property type="entry name" value="DNA_photolyase_N"/>
</dbReference>
<dbReference type="PROSITE" id="PS51645">
    <property type="entry name" value="PHR_CRY_ALPHA_BETA"/>
    <property type="match status" value="1"/>
</dbReference>
<dbReference type="InterPro" id="IPR059007">
    <property type="entry name" value="ARM_At1g04390"/>
</dbReference>
<dbReference type="EMBL" id="QGKV02000297">
    <property type="protein sequence ID" value="KAF3607325.1"/>
    <property type="molecule type" value="Genomic_DNA"/>
</dbReference>
<organism evidence="9 10">
    <name type="scientific">Brassica cretica</name>
    <name type="common">Mustard</name>
    <dbReference type="NCBI Taxonomy" id="69181"/>
    <lineage>
        <taxon>Eukaryota</taxon>
        <taxon>Viridiplantae</taxon>
        <taxon>Streptophyta</taxon>
        <taxon>Embryophyta</taxon>
        <taxon>Tracheophyta</taxon>
        <taxon>Spermatophyta</taxon>
        <taxon>Magnoliopsida</taxon>
        <taxon>eudicotyledons</taxon>
        <taxon>Gunneridae</taxon>
        <taxon>Pentapetalae</taxon>
        <taxon>rosids</taxon>
        <taxon>malvids</taxon>
        <taxon>Brassicales</taxon>
        <taxon>Brassicaceae</taxon>
        <taxon>Brassiceae</taxon>
        <taxon>Brassica</taxon>
    </lineage>
</organism>
<protein>
    <recommendedName>
        <fullName evidence="11">Photolyase/cryptochrome alpha/beta domain-containing protein</fullName>
    </recommendedName>
</protein>
<dbReference type="Gene3D" id="3.40.50.620">
    <property type="entry name" value="HUPs"/>
    <property type="match status" value="1"/>
</dbReference>
<evidence type="ECO:0000313" key="10">
    <source>
        <dbReference type="Proteomes" id="UP000266723"/>
    </source>
</evidence>
<accession>A0ABQ7EWJ5</accession>
<dbReference type="PROSITE" id="PS00394">
    <property type="entry name" value="DNA_PHOTOLYASES_1_1"/>
    <property type="match status" value="1"/>
</dbReference>
<evidence type="ECO:0000256" key="4">
    <source>
        <dbReference type="ARBA" id="ARBA00022630"/>
    </source>
</evidence>
<keyword evidence="4" id="KW-0285">Flavoprotein</keyword>